<keyword evidence="3" id="KW-1185">Reference proteome</keyword>
<sequence length="219" mass="23275">MAGDWGDPRPEGLRVLYLTASARGDLRVDEEVGRVQEAVRAAVHRDRVRIEHRPAATLDRFLDGLTSVVPHVVSFSGHGEEDGLEFDTGAERRGPAHRLPVEVIADALDAVDVKPRLVVLNACRTHAQLERLVRVVPLAVGMRGSIGDPAAIAFASRFYAALADGQSVRAAFKLAKVQLAGQGLPDADLPVLECAPGVDPGEAVLAVPPDPSTPDPTRA</sequence>
<comment type="caution">
    <text evidence="2">The sequence shown here is derived from an EMBL/GenBank/DDBJ whole genome shotgun (WGS) entry which is preliminary data.</text>
</comment>
<dbReference type="Proteomes" id="UP001501020">
    <property type="component" value="Unassembled WGS sequence"/>
</dbReference>
<dbReference type="InterPro" id="IPR001309">
    <property type="entry name" value="Pept_C14_p20"/>
</dbReference>
<organism evidence="2 3">
    <name type="scientific">Actinomadura napierensis</name>
    <dbReference type="NCBI Taxonomy" id="267854"/>
    <lineage>
        <taxon>Bacteria</taxon>
        <taxon>Bacillati</taxon>
        <taxon>Actinomycetota</taxon>
        <taxon>Actinomycetes</taxon>
        <taxon>Streptosporangiales</taxon>
        <taxon>Thermomonosporaceae</taxon>
        <taxon>Actinomadura</taxon>
    </lineage>
</organism>
<dbReference type="EMBL" id="BAAAMR010000023">
    <property type="protein sequence ID" value="GAA2136153.1"/>
    <property type="molecule type" value="Genomic_DNA"/>
</dbReference>
<reference evidence="3" key="1">
    <citation type="journal article" date="2019" name="Int. J. Syst. Evol. Microbiol.">
        <title>The Global Catalogue of Microorganisms (GCM) 10K type strain sequencing project: providing services to taxonomists for standard genome sequencing and annotation.</title>
        <authorList>
            <consortium name="The Broad Institute Genomics Platform"/>
            <consortium name="The Broad Institute Genome Sequencing Center for Infectious Disease"/>
            <person name="Wu L."/>
            <person name="Ma J."/>
        </authorList>
    </citation>
    <scope>NUCLEOTIDE SEQUENCE [LARGE SCALE GENOMIC DNA]</scope>
    <source>
        <strain evidence="3">JCM 13850</strain>
    </source>
</reference>
<name>A0ABP5KU79_9ACTN</name>
<gene>
    <name evidence="2" type="ORF">GCM10009727_30740</name>
</gene>
<evidence type="ECO:0000313" key="3">
    <source>
        <dbReference type="Proteomes" id="UP001501020"/>
    </source>
</evidence>
<feature type="domain" description="Caspase family p20" evidence="1">
    <location>
        <begin position="72"/>
        <end position="124"/>
    </location>
</feature>
<evidence type="ECO:0000259" key="1">
    <source>
        <dbReference type="PROSITE" id="PS50208"/>
    </source>
</evidence>
<dbReference type="InterPro" id="IPR024983">
    <property type="entry name" value="CHAT_dom"/>
</dbReference>
<protein>
    <recommendedName>
        <fullName evidence="1">Caspase family p20 domain-containing protein</fullName>
    </recommendedName>
</protein>
<accession>A0ABP5KU79</accession>
<dbReference type="Pfam" id="PF12770">
    <property type="entry name" value="CHAT"/>
    <property type="match status" value="1"/>
</dbReference>
<evidence type="ECO:0000313" key="2">
    <source>
        <dbReference type="EMBL" id="GAA2136153.1"/>
    </source>
</evidence>
<proteinExistence type="predicted"/>
<dbReference type="PROSITE" id="PS50208">
    <property type="entry name" value="CASPASE_P20"/>
    <property type="match status" value="1"/>
</dbReference>